<keyword evidence="2" id="KW-0808">Transferase</keyword>
<comment type="similarity">
    <text evidence="1">Belongs to the carbohydrate kinase PfkB family.</text>
</comment>
<evidence type="ECO:0000256" key="3">
    <source>
        <dbReference type="ARBA" id="ARBA00022777"/>
    </source>
</evidence>
<keyword evidence="6" id="KW-1185">Reference proteome</keyword>
<dbReference type="RefSeq" id="WP_149892953.1">
    <property type="nucleotide sequence ID" value="NZ_JBHUFA010000004.1"/>
</dbReference>
<keyword evidence="3 5" id="KW-0418">Kinase</keyword>
<reference evidence="6" key="1">
    <citation type="journal article" date="2019" name="Int. J. Syst. Evol. Microbiol.">
        <title>The Global Catalogue of Microorganisms (GCM) 10K type strain sequencing project: providing services to taxonomists for standard genome sequencing and annotation.</title>
        <authorList>
            <consortium name="The Broad Institute Genomics Platform"/>
            <consortium name="The Broad Institute Genome Sequencing Center for Infectious Disease"/>
            <person name="Wu L."/>
            <person name="Ma J."/>
        </authorList>
    </citation>
    <scope>NUCLEOTIDE SEQUENCE [LARGE SCALE GENOMIC DNA]</scope>
    <source>
        <strain evidence="6">JCM 3369</strain>
    </source>
</reference>
<dbReference type="Pfam" id="PF00294">
    <property type="entry name" value="PfkB"/>
    <property type="match status" value="1"/>
</dbReference>
<dbReference type="Proteomes" id="UP001597327">
    <property type="component" value="Unassembled WGS sequence"/>
</dbReference>
<evidence type="ECO:0000256" key="2">
    <source>
        <dbReference type="ARBA" id="ARBA00022679"/>
    </source>
</evidence>
<dbReference type="SUPFAM" id="SSF53613">
    <property type="entry name" value="Ribokinase-like"/>
    <property type="match status" value="1"/>
</dbReference>
<dbReference type="PROSITE" id="PS00584">
    <property type="entry name" value="PFKB_KINASES_2"/>
    <property type="match status" value="1"/>
</dbReference>
<dbReference type="PANTHER" id="PTHR43085:SF15">
    <property type="entry name" value="2-DEHYDRO-3-DEOXYGLUCONOKINASE"/>
    <property type="match status" value="1"/>
</dbReference>
<gene>
    <name evidence="5" type="ORF">ACFSC7_11495</name>
</gene>
<dbReference type="CDD" id="cd01166">
    <property type="entry name" value="KdgK"/>
    <property type="match status" value="1"/>
</dbReference>
<dbReference type="Gene3D" id="3.40.1190.20">
    <property type="match status" value="1"/>
</dbReference>
<evidence type="ECO:0000313" key="5">
    <source>
        <dbReference type="EMBL" id="MFD1696141.1"/>
    </source>
</evidence>
<dbReference type="GO" id="GO:0016301">
    <property type="term" value="F:kinase activity"/>
    <property type="evidence" value="ECO:0007669"/>
    <property type="project" value="UniProtKB-KW"/>
</dbReference>
<dbReference type="InterPro" id="IPR050306">
    <property type="entry name" value="PfkB_Carbo_kinase"/>
</dbReference>
<feature type="domain" description="Carbohydrate kinase PfkB" evidence="4">
    <location>
        <begin position="3"/>
        <end position="294"/>
    </location>
</feature>
<evidence type="ECO:0000256" key="1">
    <source>
        <dbReference type="ARBA" id="ARBA00010688"/>
    </source>
</evidence>
<dbReference type="EMBL" id="JBHUFA010000004">
    <property type="protein sequence ID" value="MFD1696141.1"/>
    <property type="molecule type" value="Genomic_DNA"/>
</dbReference>
<dbReference type="InterPro" id="IPR029056">
    <property type="entry name" value="Ribokinase-like"/>
</dbReference>
<accession>A0ABW4JZI1</accession>
<sequence>MTQRLLCIGECMVELSPRGEDSCAIGYAGDTFNTAFYARQVAGPEALRVAYQSGVGDDELSARMIAFMEAQGVETRMHVVPGATVGLYMIFLKNGERSFQYWRAQSAARRLAEGLETFAALQPGDTAYFSGITLAILTEADRERLLDWLAQARARGVRTAFDPNLRPRLWPSADDMRDWTMRGAGVADVILPSFEDEATWFGDADLRATAERYLAAGADLLIVKDGPGAVLIRQRGREDVLVSPAPVREIVDTTSAGDAFNGAVLAALAEGTSLERAVALGCDVAGQVVQQRGALVQVSLARETGSAVAG</sequence>
<comment type="caution">
    <text evidence="5">The sequence shown here is derived from an EMBL/GenBank/DDBJ whole genome shotgun (WGS) entry which is preliminary data.</text>
</comment>
<name>A0ABW4JZI1_9HYPH</name>
<protein>
    <submittedName>
        <fullName evidence="5">Sugar kinase</fullName>
    </submittedName>
</protein>
<evidence type="ECO:0000313" key="6">
    <source>
        <dbReference type="Proteomes" id="UP001597327"/>
    </source>
</evidence>
<dbReference type="InterPro" id="IPR011611">
    <property type="entry name" value="PfkB_dom"/>
</dbReference>
<dbReference type="PANTHER" id="PTHR43085">
    <property type="entry name" value="HEXOKINASE FAMILY MEMBER"/>
    <property type="match status" value="1"/>
</dbReference>
<evidence type="ECO:0000259" key="4">
    <source>
        <dbReference type="Pfam" id="PF00294"/>
    </source>
</evidence>
<dbReference type="InterPro" id="IPR002173">
    <property type="entry name" value="Carboh/pur_kinase_PfkB_CS"/>
</dbReference>
<organism evidence="5 6">
    <name type="scientific">Roseibium aestuarii</name>
    <dbReference type="NCBI Taxonomy" id="2600299"/>
    <lineage>
        <taxon>Bacteria</taxon>
        <taxon>Pseudomonadati</taxon>
        <taxon>Pseudomonadota</taxon>
        <taxon>Alphaproteobacteria</taxon>
        <taxon>Hyphomicrobiales</taxon>
        <taxon>Stappiaceae</taxon>
        <taxon>Roseibium</taxon>
    </lineage>
</organism>
<proteinExistence type="inferred from homology"/>